<organism evidence="1 2">
    <name type="scientific">Rhizopus microsporus</name>
    <dbReference type="NCBI Taxonomy" id="58291"/>
    <lineage>
        <taxon>Eukaryota</taxon>
        <taxon>Fungi</taxon>
        <taxon>Fungi incertae sedis</taxon>
        <taxon>Mucoromycota</taxon>
        <taxon>Mucoromycotina</taxon>
        <taxon>Mucoromycetes</taxon>
        <taxon>Mucorales</taxon>
        <taxon>Mucorineae</taxon>
        <taxon>Rhizopodaceae</taxon>
        <taxon>Rhizopus</taxon>
    </lineage>
</organism>
<feature type="non-terminal residue" evidence="1">
    <location>
        <position position="1"/>
    </location>
</feature>
<name>A0A1X0RVH4_RHIZD</name>
<dbReference type="Proteomes" id="UP000242381">
    <property type="component" value="Unassembled WGS sequence"/>
</dbReference>
<sequence length="79" mass="8989">LAIDKLQQRTILLLFIATIWRPSSDIDTLQARDVHFKFDNNADLSGITLFIRASKKDKQKQSALGTLSQKSMCTVYTLF</sequence>
<reference evidence="1 2" key="1">
    <citation type="journal article" date="2016" name="Proc. Natl. Acad. Sci. U.S.A.">
        <title>Lipid metabolic changes in an early divergent fungus govern the establishment of a mutualistic symbiosis with endobacteria.</title>
        <authorList>
            <person name="Lastovetsky O.A."/>
            <person name="Gaspar M.L."/>
            <person name="Mondo S.J."/>
            <person name="LaButti K.M."/>
            <person name="Sandor L."/>
            <person name="Grigoriev I.V."/>
            <person name="Henry S.A."/>
            <person name="Pawlowska T.E."/>
        </authorList>
    </citation>
    <scope>NUCLEOTIDE SEQUENCE [LARGE SCALE GENOMIC DNA]</scope>
    <source>
        <strain evidence="1 2">ATCC 11559</strain>
    </source>
</reference>
<gene>
    <name evidence="1" type="ORF">BCV71DRAFT_156636</name>
</gene>
<dbReference type="VEuPathDB" id="FungiDB:BCV72DRAFT_207318"/>
<feature type="non-terminal residue" evidence="1">
    <location>
        <position position="79"/>
    </location>
</feature>
<evidence type="ECO:0000313" key="2">
    <source>
        <dbReference type="Proteomes" id="UP000242381"/>
    </source>
</evidence>
<accession>A0A1X0RVH4</accession>
<dbReference type="EMBL" id="KV921405">
    <property type="protein sequence ID" value="ORE15908.1"/>
    <property type="molecule type" value="Genomic_DNA"/>
</dbReference>
<protein>
    <submittedName>
        <fullName evidence="1">Uncharacterized protein</fullName>
    </submittedName>
</protein>
<proteinExistence type="predicted"/>
<evidence type="ECO:0000313" key="1">
    <source>
        <dbReference type="EMBL" id="ORE15908.1"/>
    </source>
</evidence>
<dbReference type="AlphaFoldDB" id="A0A1X0RVH4"/>